<dbReference type="Pfam" id="PF00583">
    <property type="entry name" value="Acetyltransf_1"/>
    <property type="match status" value="1"/>
</dbReference>
<dbReference type="PATRIC" id="fig|754436.4.peg.649"/>
<dbReference type="RefSeq" id="WP_047872896.1">
    <property type="nucleotide sequence ID" value="NZ_BMYC01000027.1"/>
</dbReference>
<proteinExistence type="predicted"/>
<dbReference type="Proteomes" id="UP000036426">
    <property type="component" value="Unassembled WGS sequence"/>
</dbReference>
<gene>
    <name evidence="2" type="ORF">ABT58_03070</name>
</gene>
<keyword evidence="2" id="KW-0808">Transferase</keyword>
<dbReference type="PROSITE" id="PS51186">
    <property type="entry name" value="GNAT"/>
    <property type="match status" value="1"/>
</dbReference>
<sequence length="283" mass="31544">MSKNHYQIKTMTRDGLLRAIDWAAQEGWNPGVHDIESFYSTDPNGFLMGYLNDEPIASISVVKYDEHFGFLGFYIVKPEHRGKGYGLALWQAGLAYLQGCNIGLDGVVDQQSNYRQSGFTLAYNNIRFEGQGGGRPSTRTALVDLTTMPFSEVERYDRAFFPAPRTAFLRKWIHQPGSIALGIQHKGILQGYGVLRPCQEGFKIGPLFANGPLQAEVLFLALKSHVPAKLNFYLDVPRANDAAMALAEKYQLTPVFSTARMYTDAIPDISLDRTFGVTTFELG</sequence>
<dbReference type="InterPro" id="IPR016181">
    <property type="entry name" value="Acyl_CoA_acyltransferase"/>
</dbReference>
<dbReference type="Gene3D" id="3.40.630.30">
    <property type="match status" value="1"/>
</dbReference>
<dbReference type="EMBL" id="LDOV01000006">
    <property type="protein sequence ID" value="KLV02505.1"/>
    <property type="molecule type" value="Genomic_DNA"/>
</dbReference>
<keyword evidence="3" id="KW-1185">Reference proteome</keyword>
<feature type="domain" description="N-acetyltransferase" evidence="1">
    <location>
        <begin position="6"/>
        <end position="149"/>
    </location>
</feature>
<dbReference type="SUPFAM" id="SSF55729">
    <property type="entry name" value="Acyl-CoA N-acyltransferases (Nat)"/>
    <property type="match status" value="1"/>
</dbReference>
<comment type="caution">
    <text evidence="2">The sequence shown here is derived from an EMBL/GenBank/DDBJ whole genome shotgun (WGS) entry which is preliminary data.</text>
</comment>
<dbReference type="GO" id="GO:0016747">
    <property type="term" value="F:acyltransferase activity, transferring groups other than amino-acyl groups"/>
    <property type="evidence" value="ECO:0007669"/>
    <property type="project" value="InterPro"/>
</dbReference>
<evidence type="ECO:0000313" key="2">
    <source>
        <dbReference type="EMBL" id="KLV02505.1"/>
    </source>
</evidence>
<protein>
    <submittedName>
        <fullName evidence="2">GCN5 family acetyltransferase</fullName>
    </submittedName>
</protein>
<dbReference type="InterPro" id="IPR041496">
    <property type="entry name" value="YitH/HolE_GNAT"/>
</dbReference>
<organism evidence="2 3">
    <name type="scientific">Photobacterium aphoticum</name>
    <dbReference type="NCBI Taxonomy" id="754436"/>
    <lineage>
        <taxon>Bacteria</taxon>
        <taxon>Pseudomonadati</taxon>
        <taxon>Pseudomonadota</taxon>
        <taxon>Gammaproteobacteria</taxon>
        <taxon>Vibrionales</taxon>
        <taxon>Vibrionaceae</taxon>
        <taxon>Photobacterium</taxon>
    </lineage>
</organism>
<dbReference type="Pfam" id="PF18014">
    <property type="entry name" value="Acetyltransf_18"/>
    <property type="match status" value="1"/>
</dbReference>
<reference evidence="2 3" key="1">
    <citation type="submission" date="2015-05" db="EMBL/GenBank/DDBJ databases">
        <title>Photobacterium galathea sp. nov.</title>
        <authorList>
            <person name="Machado H."/>
            <person name="Gram L."/>
        </authorList>
    </citation>
    <scope>NUCLEOTIDE SEQUENCE [LARGE SCALE GENOMIC DNA]</scope>
    <source>
        <strain evidence="2 3">DSM 25995</strain>
    </source>
</reference>
<dbReference type="InterPro" id="IPR000182">
    <property type="entry name" value="GNAT_dom"/>
</dbReference>
<dbReference type="InterPro" id="IPR052729">
    <property type="entry name" value="Acyl/Acetyltrans_Enzymes"/>
</dbReference>
<name>A0A0J1GRY2_9GAMM</name>
<dbReference type="AlphaFoldDB" id="A0A0J1GRY2"/>
<evidence type="ECO:0000259" key="1">
    <source>
        <dbReference type="PROSITE" id="PS51186"/>
    </source>
</evidence>
<dbReference type="CDD" id="cd04301">
    <property type="entry name" value="NAT_SF"/>
    <property type="match status" value="1"/>
</dbReference>
<evidence type="ECO:0000313" key="3">
    <source>
        <dbReference type="Proteomes" id="UP000036426"/>
    </source>
</evidence>
<dbReference type="PANTHER" id="PTHR47237:SF1">
    <property type="entry name" value="SLL0310 PROTEIN"/>
    <property type="match status" value="1"/>
</dbReference>
<dbReference type="PANTHER" id="PTHR47237">
    <property type="entry name" value="SLL0310 PROTEIN"/>
    <property type="match status" value="1"/>
</dbReference>
<dbReference type="OrthoDB" id="20916at2"/>
<dbReference type="Gene3D" id="3.40.630.90">
    <property type="match status" value="1"/>
</dbReference>
<accession>A0A0J1GRY2</accession>